<dbReference type="GO" id="GO:0003700">
    <property type="term" value="F:DNA-binding transcription factor activity"/>
    <property type="evidence" value="ECO:0007669"/>
    <property type="project" value="TreeGrafter"/>
</dbReference>
<dbReference type="SUPFAM" id="SSF47413">
    <property type="entry name" value="lambda repressor-like DNA-binding domains"/>
    <property type="match status" value="1"/>
</dbReference>
<reference evidence="5 9" key="2">
    <citation type="submission" date="2015-03" db="EMBL/GenBank/DDBJ databases">
        <authorList>
            <person name="Murphy D."/>
        </authorList>
    </citation>
    <scope>NUCLEOTIDE SEQUENCE [LARGE SCALE GENOMIC DNA]</scope>
    <source>
        <strain evidence="5 9">IP26249</strain>
    </source>
</reference>
<dbReference type="CDD" id="cd01392">
    <property type="entry name" value="HTH_LacI"/>
    <property type="match status" value="1"/>
</dbReference>
<keyword evidence="3" id="KW-0804">Transcription</keyword>
<gene>
    <name evidence="5" type="primary">galR_1</name>
    <name evidence="6" type="synonym">galR_2</name>
    <name evidence="5" type="ORF">ERS137941_01774</name>
    <name evidence="6" type="ORF">ERS137959_04576</name>
    <name evidence="7" type="ORF">I6I39_08910</name>
</gene>
<evidence type="ECO:0000313" key="9">
    <source>
        <dbReference type="Proteomes" id="UP000048841"/>
    </source>
</evidence>
<protein>
    <submittedName>
        <fullName evidence="6 7">Transcriptional regulator</fullName>
    </submittedName>
    <submittedName>
        <fullName evidence="5">Putative transcriptional regulator</fullName>
    </submittedName>
</protein>
<dbReference type="EMBL" id="CGBR01000009">
    <property type="protein sequence ID" value="CFQ61090.1"/>
    <property type="molecule type" value="Genomic_DNA"/>
</dbReference>
<dbReference type="Proteomes" id="UP000048841">
    <property type="component" value="Unassembled WGS sequence"/>
</dbReference>
<dbReference type="InterPro" id="IPR000843">
    <property type="entry name" value="HTH_LacI"/>
</dbReference>
<evidence type="ECO:0000313" key="6">
    <source>
        <dbReference type="EMBL" id="CNE75000.1"/>
    </source>
</evidence>
<dbReference type="AlphaFoldDB" id="A0A0E1NC82"/>
<dbReference type="PANTHER" id="PTHR30146">
    <property type="entry name" value="LACI-RELATED TRANSCRIPTIONAL REPRESSOR"/>
    <property type="match status" value="1"/>
</dbReference>
<dbReference type="InterPro" id="IPR010982">
    <property type="entry name" value="Lambda_DNA-bd_dom_sf"/>
</dbReference>
<dbReference type="GeneID" id="31411047"/>
<keyword evidence="1" id="KW-0805">Transcription regulation</keyword>
<dbReference type="PROSITE" id="PS50932">
    <property type="entry name" value="HTH_LACI_2"/>
    <property type="match status" value="1"/>
</dbReference>
<evidence type="ECO:0000313" key="5">
    <source>
        <dbReference type="EMBL" id="CFQ61090.1"/>
    </source>
</evidence>
<reference evidence="6 8" key="1">
    <citation type="submission" date="2015-03" db="EMBL/GenBank/DDBJ databases">
        <authorList>
            <consortium name="Pathogen Informatics"/>
            <person name="Murphy D."/>
        </authorList>
    </citation>
    <scope>NUCLEOTIDE SEQUENCE [LARGE SCALE GENOMIC DNA]</scope>
    <source>
        <strain evidence="6 8">IP05342</strain>
    </source>
</reference>
<evidence type="ECO:0000259" key="4">
    <source>
        <dbReference type="PROSITE" id="PS50932"/>
    </source>
</evidence>
<dbReference type="EMBL" id="CPXJ01000112">
    <property type="protein sequence ID" value="CNE75000.1"/>
    <property type="molecule type" value="Genomic_DNA"/>
</dbReference>
<dbReference type="SUPFAM" id="SSF53822">
    <property type="entry name" value="Periplasmic binding protein-like I"/>
    <property type="match status" value="1"/>
</dbReference>
<dbReference type="Pfam" id="PF13377">
    <property type="entry name" value="Peripla_BP_3"/>
    <property type="match status" value="1"/>
</dbReference>
<dbReference type="PANTHER" id="PTHR30146:SF67">
    <property type="entry name" value="HTH-TYPE TRANSCRIPTIONAL REGULATOR ASCG"/>
    <property type="match status" value="1"/>
</dbReference>
<dbReference type="OMA" id="GYDFAFA"/>
<accession>A0A0E1NC82</accession>
<dbReference type="InterPro" id="IPR046335">
    <property type="entry name" value="LacI/GalR-like_sensor"/>
</dbReference>
<evidence type="ECO:0000256" key="2">
    <source>
        <dbReference type="ARBA" id="ARBA00023125"/>
    </source>
</evidence>
<name>A0A0E1NC82_YEREN</name>
<keyword evidence="8" id="KW-1185">Reference proteome</keyword>
<dbReference type="RefSeq" id="WP_005165289.1">
    <property type="nucleotide sequence ID" value="NZ_CGBC01000056.1"/>
</dbReference>
<sequence length="320" mass="35376">MPTIDDVSKLANVSRATVSRVLTGTRGVRDESREAVLRAVEQLNYRPSFAAQSLASQTSSYVGIVLPTCEAQLSAILLPQLSRAMKSLNKTLIVQYVNDDSEQQMFIEELQHQCVAVVVLGKLSANAPQNVIAFDQFAVTGAESRGYDYAFATESACRYVIGKGHRNIALLIDNEDDDASLQMVEGYRNVLQNFSLPFNRQLLLAAKNNVEQALLTLINSLTRYSAIIVKRDSYAAEAMRLMREFNIVVPQEVSLLSLEDSPLASLLYPPLTCISYPTEQLLENCLQRIRSLIEQHPIFVPEGHAVTGRLIARASVADIS</sequence>
<evidence type="ECO:0000256" key="3">
    <source>
        <dbReference type="ARBA" id="ARBA00023163"/>
    </source>
</evidence>
<proteinExistence type="predicted"/>
<dbReference type="InterPro" id="IPR028082">
    <property type="entry name" value="Peripla_BP_I"/>
</dbReference>
<evidence type="ECO:0000313" key="10">
    <source>
        <dbReference type="Proteomes" id="UP000595309"/>
    </source>
</evidence>
<dbReference type="Proteomes" id="UP000595309">
    <property type="component" value="Chromosome"/>
</dbReference>
<evidence type="ECO:0000256" key="1">
    <source>
        <dbReference type="ARBA" id="ARBA00023015"/>
    </source>
</evidence>
<dbReference type="Gene3D" id="3.40.50.2300">
    <property type="match status" value="2"/>
</dbReference>
<dbReference type="Gene3D" id="1.10.260.40">
    <property type="entry name" value="lambda repressor-like DNA-binding domains"/>
    <property type="match status" value="1"/>
</dbReference>
<reference evidence="7 10" key="3">
    <citation type="submission" date="2021-01" db="EMBL/GenBank/DDBJ databases">
        <title>FDA dAtabase for Regulatory Grade micrObial Sequences (FDA-ARGOS): Supporting development and validation of Infectious Disease Dx tests.</title>
        <authorList>
            <person name="Blissenbach B."/>
            <person name="Krut O."/>
            <person name="Tallon L."/>
            <person name="Sadzewicz L."/>
            <person name="Zhao X."/>
            <person name="Boylan J."/>
            <person name="Ott S."/>
            <person name="Bowen H."/>
            <person name="Vavikolanu K."/>
            <person name="Mehta A."/>
            <person name="Aluvathingal J."/>
            <person name="Nadendla S."/>
            <person name="Yan Y."/>
            <person name="Sichtig H."/>
        </authorList>
    </citation>
    <scope>NUCLEOTIDE SEQUENCE [LARGE SCALE GENOMIC DNA]</scope>
    <source>
        <strain evidence="7 10">FDAARGOS_1082</strain>
    </source>
</reference>
<dbReference type="EMBL" id="CP068146">
    <property type="protein sequence ID" value="QQU48776.1"/>
    <property type="molecule type" value="Genomic_DNA"/>
</dbReference>
<evidence type="ECO:0000313" key="7">
    <source>
        <dbReference type="EMBL" id="QQU48776.1"/>
    </source>
</evidence>
<feature type="domain" description="HTH lacI-type" evidence="4">
    <location>
        <begin position="2"/>
        <end position="56"/>
    </location>
</feature>
<dbReference type="PATRIC" id="fig|630.129.peg.83"/>
<dbReference type="GO" id="GO:0000976">
    <property type="term" value="F:transcription cis-regulatory region binding"/>
    <property type="evidence" value="ECO:0007669"/>
    <property type="project" value="TreeGrafter"/>
</dbReference>
<organism evidence="5 9">
    <name type="scientific">Yersinia enterocolitica</name>
    <dbReference type="NCBI Taxonomy" id="630"/>
    <lineage>
        <taxon>Bacteria</taxon>
        <taxon>Pseudomonadati</taxon>
        <taxon>Pseudomonadota</taxon>
        <taxon>Gammaproteobacteria</taxon>
        <taxon>Enterobacterales</taxon>
        <taxon>Yersiniaceae</taxon>
        <taxon>Yersinia</taxon>
    </lineage>
</organism>
<dbReference type="KEGG" id="yet:CH48_1554"/>
<evidence type="ECO:0000313" key="8">
    <source>
        <dbReference type="Proteomes" id="UP000041601"/>
    </source>
</evidence>
<dbReference type="SMART" id="SM00354">
    <property type="entry name" value="HTH_LACI"/>
    <property type="match status" value="1"/>
</dbReference>
<keyword evidence="2 7" id="KW-0238">DNA-binding</keyword>
<dbReference type="Pfam" id="PF00356">
    <property type="entry name" value="LacI"/>
    <property type="match status" value="1"/>
</dbReference>
<dbReference type="Proteomes" id="UP000041601">
    <property type="component" value="Unassembled WGS sequence"/>
</dbReference>